<dbReference type="GO" id="GO:0006281">
    <property type="term" value="P:DNA repair"/>
    <property type="evidence" value="ECO:0007669"/>
    <property type="project" value="UniProtKB-KW"/>
</dbReference>
<evidence type="ECO:0000256" key="11">
    <source>
        <dbReference type="SAM" id="MobiDB-lite"/>
    </source>
</evidence>
<dbReference type="Pfam" id="PF01336">
    <property type="entry name" value="tRNA_anti-codon"/>
    <property type="match status" value="1"/>
</dbReference>
<dbReference type="SMART" id="SM00481">
    <property type="entry name" value="POLIIIAc"/>
    <property type="match status" value="1"/>
</dbReference>
<keyword evidence="8" id="KW-0227">DNA damage</keyword>
<evidence type="ECO:0000313" key="13">
    <source>
        <dbReference type="EMBL" id="WKW13281.1"/>
    </source>
</evidence>
<feature type="compositionally biased region" description="Low complexity" evidence="11">
    <location>
        <begin position="575"/>
        <end position="594"/>
    </location>
</feature>
<comment type="subcellular location">
    <subcellularLocation>
        <location evidence="1">Cytoplasm</location>
    </subcellularLocation>
</comment>
<keyword evidence="10" id="KW-0234">DNA repair</keyword>
<reference evidence="13" key="1">
    <citation type="submission" date="2023-07" db="EMBL/GenBank/DDBJ databases">
        <authorList>
            <person name="Haufschild T."/>
            <person name="Kallscheuer N."/>
            <person name="Hammer J."/>
            <person name="Kohn T."/>
            <person name="Kabuu M."/>
            <person name="Jogler M."/>
            <person name="Wohfarth N."/>
            <person name="Heuer A."/>
            <person name="Rohde M."/>
            <person name="van Teeseling M.C.F."/>
            <person name="Jogler C."/>
        </authorList>
    </citation>
    <scope>NUCLEOTIDE SEQUENCE</scope>
    <source>
        <strain evidence="13">Strain 138</strain>
        <strain evidence="14">Strain 318</strain>
    </source>
</reference>
<evidence type="ECO:0000256" key="4">
    <source>
        <dbReference type="ARBA" id="ARBA00022490"/>
    </source>
</evidence>
<proteinExistence type="inferred from homology"/>
<dbReference type="CDD" id="cd04485">
    <property type="entry name" value="DnaE_OBF"/>
    <property type="match status" value="1"/>
</dbReference>
<dbReference type="InterPro" id="IPR011708">
    <property type="entry name" value="DNA_pol3_alpha_NTPase_dom"/>
</dbReference>
<dbReference type="SUPFAM" id="SSF89550">
    <property type="entry name" value="PHP domain-like"/>
    <property type="match status" value="1"/>
</dbReference>
<gene>
    <name evidence="13" type="ORF">Strain138_002598</name>
    <name evidence="14" type="ORF">Strain318_002598</name>
</gene>
<evidence type="ECO:0000256" key="5">
    <source>
        <dbReference type="ARBA" id="ARBA00022679"/>
    </source>
</evidence>
<dbReference type="Pfam" id="PF07733">
    <property type="entry name" value="DNA_pol3_alpha"/>
    <property type="match status" value="2"/>
</dbReference>
<dbReference type="InterPro" id="IPR003141">
    <property type="entry name" value="Pol/His_phosphatase_N"/>
</dbReference>
<keyword evidence="7" id="KW-0235">DNA replication</keyword>
<dbReference type="RefSeq" id="WP_367886141.1">
    <property type="nucleotide sequence ID" value="NZ_CP130612.1"/>
</dbReference>
<dbReference type="Proteomes" id="UP001229955">
    <property type="component" value="Chromosome"/>
</dbReference>
<feature type="region of interest" description="Disordered" evidence="11">
    <location>
        <begin position="561"/>
        <end position="627"/>
    </location>
</feature>
<feature type="compositionally biased region" description="Basic and acidic residues" evidence="11">
    <location>
        <begin position="595"/>
        <end position="616"/>
    </location>
</feature>
<dbReference type="Pfam" id="PF17657">
    <property type="entry name" value="DNA_pol3_finger"/>
    <property type="match status" value="1"/>
</dbReference>
<dbReference type="EMBL" id="CP130612">
    <property type="protein sequence ID" value="WKW13281.1"/>
    <property type="molecule type" value="Genomic_DNA"/>
</dbReference>
<dbReference type="InterPro" id="IPR040982">
    <property type="entry name" value="DNA_pol3_finger"/>
</dbReference>
<evidence type="ECO:0000313" key="15">
    <source>
        <dbReference type="Proteomes" id="UP001229955"/>
    </source>
</evidence>
<name>A0AA49JWI7_9BACT</name>
<protein>
    <recommendedName>
        <fullName evidence="3">Error-prone DNA polymerase</fullName>
    </recommendedName>
</protein>
<evidence type="ECO:0000256" key="2">
    <source>
        <dbReference type="ARBA" id="ARBA00007391"/>
    </source>
</evidence>
<accession>A0AA49K2U1</accession>
<feature type="domain" description="Polymerase/histidinol phosphatase N-terminal" evidence="12">
    <location>
        <begin position="5"/>
        <end position="72"/>
    </location>
</feature>
<keyword evidence="15" id="KW-1185">Reference proteome</keyword>
<dbReference type="Pfam" id="PF02811">
    <property type="entry name" value="PHP"/>
    <property type="match status" value="1"/>
</dbReference>
<dbReference type="PANTHER" id="PTHR32294:SF4">
    <property type="entry name" value="ERROR-PRONE DNA POLYMERASE"/>
    <property type="match status" value="1"/>
</dbReference>
<evidence type="ECO:0000256" key="9">
    <source>
        <dbReference type="ARBA" id="ARBA00022932"/>
    </source>
</evidence>
<dbReference type="PANTHER" id="PTHR32294">
    <property type="entry name" value="DNA POLYMERASE III SUBUNIT ALPHA"/>
    <property type="match status" value="1"/>
</dbReference>
<dbReference type="EMBL" id="CP130613">
    <property type="protein sequence ID" value="WKW16188.1"/>
    <property type="molecule type" value="Genomic_DNA"/>
</dbReference>
<dbReference type="GO" id="GO:0005737">
    <property type="term" value="C:cytoplasm"/>
    <property type="evidence" value="ECO:0007669"/>
    <property type="project" value="UniProtKB-SubCell"/>
</dbReference>
<evidence type="ECO:0000256" key="8">
    <source>
        <dbReference type="ARBA" id="ARBA00022763"/>
    </source>
</evidence>
<comment type="similarity">
    <text evidence="2">Belongs to the DNA polymerase type-C family. DnaE2 subfamily.</text>
</comment>
<dbReference type="InterPro" id="IPR004365">
    <property type="entry name" value="NA-bd_OB_tRNA"/>
</dbReference>
<keyword evidence="6" id="KW-0548">Nucleotidyltransferase</keyword>
<evidence type="ECO:0000256" key="10">
    <source>
        <dbReference type="ARBA" id="ARBA00023204"/>
    </source>
</evidence>
<dbReference type="GO" id="GO:0006260">
    <property type="term" value="P:DNA replication"/>
    <property type="evidence" value="ECO:0007669"/>
    <property type="project" value="UniProtKB-KW"/>
</dbReference>
<dbReference type="InterPro" id="IPR016195">
    <property type="entry name" value="Pol/histidinol_Pase-like"/>
</dbReference>
<sequence length="1233" mass="135000">MSGYAELHCHSTFSLLDGASDPERLVERALALGLGALALTDHDDVGGAVRFATAAKEAQLAGLHGAELTVDVPLPPGYERGSAAIPHRVVGEDGVPRLRTHLVLLCETREGWGNLCTLITRARLDHPRGEPRVTLDQLAGHTAGLYALSGCPRGWLPQLLALERGASAGAPPRSAVQAAGQLAELFPGRFAIECWDHALPEERALVAELIPLARALGLPWVVTNDVHYALPQGRLGHDVLSALRHGATLDEMGTRLRPNGEWHLKGYAQLAKRWSGREEGLAQTLAIAERCEFRLDALKPKLPHFPLPPGVSEDEYLARLVEDGAQERWGWRRTARHDKQLAHELTLIAKLGLSGYFLIVWDIVRFARREGILCQGRGSAANSAVCYCLGITAVDPIKLELLFERFLSEERAEAPDIDIDFAHRERERVLQYVYQRYGREHAAMVCEHITWRGRSAVRDAARVLGFSPEQAGVLASFSDRFSAKNTAAALRLGTPGHALDEETAKAAQESNPFAPERADAMGPANYSKRALATRPATLVDAVSSDLVVGTHASNLIKASREEHRKLRAVRTGAPESVRVAGAEEGEAARSATARRPQDRAAVREPREDGPRGRPDPEMSLLQRAKLDPTDPRVQKLADIVEQLDAAPRHRGIHVGGFVLTEEPLRTVVPIEPASMEDRTVIQWEKDDLDPVGLVKIDLLGLGMLTVVQDCLAYIRRTRGVTLDLGQLDCADQAVYDDLCKADTVGVFQVESRAQMNTLPRLKPRCFYDLVVEVALIRPGPIQGAMVHPYLRRKAGLEEVTYPHPSLEPILKRTLGVPLFQEQGMQVAIAAAGFTPGEADLLRKAMGHKRSRERMADICQKMIDGMRANGIPEDIATRIYNQINAFADYGFPESHAASFALIVYASAYLRHYYAPEFLCAMLNAQPMGFYAPGTLIEDAKRHGVQVRPVDITRSQWNHTLEPGAGPKAAPAVRLGIRSVLGLGSIAKQKIEAALLHHEGAKGSATADASATHSPNSQLPTHHFSSITDFVTRTNLDKRSLRALAESGAFDAYVQDEPPARRRRVALWRVLEAQREGPGPLALFPESTVPAVLPGFSAPELTEADYRLTGLSLNGHPMRHVRPLVAPNGVKSAREILQMQDGEPVAHAGLVICRQRPGTAKGFVFLTLEDETGTINVVITPQRFEEQAMLISRTPLLLVRGTLQVESGVYNIRAREFIALNANVGEKAVKGHNYR</sequence>
<dbReference type="GO" id="GO:0003676">
    <property type="term" value="F:nucleic acid binding"/>
    <property type="evidence" value="ECO:0007669"/>
    <property type="project" value="InterPro"/>
</dbReference>
<evidence type="ECO:0000259" key="12">
    <source>
        <dbReference type="SMART" id="SM00481"/>
    </source>
</evidence>
<evidence type="ECO:0000256" key="1">
    <source>
        <dbReference type="ARBA" id="ARBA00004496"/>
    </source>
</evidence>
<organism evidence="13">
    <name type="scientific">Pseudogemmatithrix spongiicola</name>
    <dbReference type="NCBI Taxonomy" id="3062599"/>
    <lineage>
        <taxon>Bacteria</taxon>
        <taxon>Pseudomonadati</taxon>
        <taxon>Gemmatimonadota</taxon>
        <taxon>Gemmatimonadia</taxon>
        <taxon>Gemmatimonadales</taxon>
        <taxon>Gemmatimonadaceae</taxon>
        <taxon>Pseudogemmatithrix</taxon>
    </lineage>
</organism>
<keyword evidence="5" id="KW-0808">Transferase</keyword>
<evidence type="ECO:0000256" key="6">
    <source>
        <dbReference type="ARBA" id="ARBA00022695"/>
    </source>
</evidence>
<dbReference type="InterPro" id="IPR023073">
    <property type="entry name" value="DnaE2"/>
</dbReference>
<dbReference type="GO" id="GO:0008408">
    <property type="term" value="F:3'-5' exonuclease activity"/>
    <property type="evidence" value="ECO:0007669"/>
    <property type="project" value="InterPro"/>
</dbReference>
<dbReference type="InterPro" id="IPR004805">
    <property type="entry name" value="DnaE2/DnaE/PolC"/>
</dbReference>
<dbReference type="InterPro" id="IPR004013">
    <property type="entry name" value="PHP_dom"/>
</dbReference>
<evidence type="ECO:0000256" key="7">
    <source>
        <dbReference type="ARBA" id="ARBA00022705"/>
    </source>
</evidence>
<evidence type="ECO:0000256" key="3">
    <source>
        <dbReference type="ARBA" id="ARBA00017273"/>
    </source>
</evidence>
<dbReference type="Gene3D" id="3.20.20.140">
    <property type="entry name" value="Metal-dependent hydrolases"/>
    <property type="match status" value="1"/>
</dbReference>
<dbReference type="AlphaFoldDB" id="A0AA49JWI7"/>
<dbReference type="GO" id="GO:0003887">
    <property type="term" value="F:DNA-directed DNA polymerase activity"/>
    <property type="evidence" value="ECO:0007669"/>
    <property type="project" value="UniProtKB-KW"/>
</dbReference>
<evidence type="ECO:0000313" key="14">
    <source>
        <dbReference type="EMBL" id="WKW16188.1"/>
    </source>
</evidence>
<accession>A0AA49JWI7</accession>
<keyword evidence="9" id="KW-0239">DNA-directed DNA polymerase</keyword>
<keyword evidence="4" id="KW-0963">Cytoplasm</keyword>
<dbReference type="KEGG" id="pspc:Strain318_002598"/>
<dbReference type="HAMAP" id="MF_01902">
    <property type="entry name" value="DNApol_error_prone"/>
    <property type="match status" value="1"/>
</dbReference>